<evidence type="ECO:0000256" key="10">
    <source>
        <dbReference type="SAM" id="MobiDB-lite"/>
    </source>
</evidence>
<keyword evidence="3" id="KW-0677">Repeat</keyword>
<dbReference type="InterPro" id="IPR013087">
    <property type="entry name" value="Znf_C2H2_type"/>
</dbReference>
<dbReference type="PANTHER" id="PTHR24388">
    <property type="entry name" value="ZINC FINGER PROTEIN"/>
    <property type="match status" value="1"/>
</dbReference>
<organism evidence="12">
    <name type="scientific">Heliothis virescens</name>
    <name type="common">Tobacco budworm moth</name>
    <dbReference type="NCBI Taxonomy" id="7102"/>
    <lineage>
        <taxon>Eukaryota</taxon>
        <taxon>Metazoa</taxon>
        <taxon>Ecdysozoa</taxon>
        <taxon>Arthropoda</taxon>
        <taxon>Hexapoda</taxon>
        <taxon>Insecta</taxon>
        <taxon>Pterygota</taxon>
        <taxon>Neoptera</taxon>
        <taxon>Endopterygota</taxon>
        <taxon>Lepidoptera</taxon>
        <taxon>Glossata</taxon>
        <taxon>Ditrysia</taxon>
        <taxon>Noctuoidea</taxon>
        <taxon>Noctuidae</taxon>
        <taxon>Heliothinae</taxon>
        <taxon>Heliothis</taxon>
    </lineage>
</organism>
<dbReference type="GO" id="GO:2000177">
    <property type="term" value="P:regulation of neural precursor cell proliferation"/>
    <property type="evidence" value="ECO:0007669"/>
    <property type="project" value="UniProtKB-ARBA"/>
</dbReference>
<proteinExistence type="inferred from homology"/>
<feature type="region of interest" description="Disordered" evidence="10">
    <location>
        <begin position="248"/>
        <end position="286"/>
    </location>
</feature>
<comment type="subcellular location">
    <subcellularLocation>
        <location evidence="1">Nucleus</location>
    </subcellularLocation>
</comment>
<accession>A0A2A4K3E5</accession>
<evidence type="ECO:0000256" key="2">
    <source>
        <dbReference type="ARBA" id="ARBA00022723"/>
    </source>
</evidence>
<dbReference type="AlphaFoldDB" id="A0A2A4K3E5"/>
<evidence type="ECO:0000259" key="11">
    <source>
        <dbReference type="PROSITE" id="PS50157"/>
    </source>
</evidence>
<feature type="compositionally biased region" description="Pro residues" evidence="10">
    <location>
        <begin position="357"/>
        <end position="369"/>
    </location>
</feature>
<dbReference type="InterPro" id="IPR036236">
    <property type="entry name" value="Znf_C2H2_sf"/>
</dbReference>
<comment type="caution">
    <text evidence="12">The sequence shown here is derived from an EMBL/GenBank/DDBJ whole genome shotgun (WGS) entry which is preliminary data.</text>
</comment>
<comment type="similarity">
    <text evidence="8">Belongs to the snail C2H2-type zinc-finger protein family.</text>
</comment>
<dbReference type="GO" id="GO:0045944">
    <property type="term" value="P:positive regulation of transcription by RNA polymerase II"/>
    <property type="evidence" value="ECO:0007669"/>
    <property type="project" value="UniProtKB-ARBA"/>
</dbReference>
<keyword evidence="2" id="KW-0479">Metal-binding</keyword>
<feature type="compositionally biased region" description="Polar residues" evidence="10">
    <location>
        <begin position="266"/>
        <end position="282"/>
    </location>
</feature>
<dbReference type="FunFam" id="3.30.160.60:FF:001114">
    <property type="entry name" value="Zinc finger protein SNAI2"/>
    <property type="match status" value="1"/>
</dbReference>
<feature type="compositionally biased region" description="Pro residues" evidence="10">
    <location>
        <begin position="557"/>
        <end position="567"/>
    </location>
</feature>
<dbReference type="SUPFAM" id="SSF57667">
    <property type="entry name" value="beta-beta-alpha zinc fingers"/>
    <property type="match status" value="4"/>
</dbReference>
<feature type="region of interest" description="Disordered" evidence="10">
    <location>
        <begin position="545"/>
        <end position="567"/>
    </location>
</feature>
<reference evidence="12" key="1">
    <citation type="submission" date="2017-09" db="EMBL/GenBank/DDBJ databases">
        <title>Contemporary evolution of a Lepidopteran species, Heliothis virescens, in response to modern agricultural practices.</title>
        <authorList>
            <person name="Fritz M.L."/>
            <person name="Deyonke A.M."/>
            <person name="Papanicolaou A."/>
            <person name="Micinski S."/>
            <person name="Westbrook J."/>
            <person name="Gould F."/>
        </authorList>
    </citation>
    <scope>NUCLEOTIDE SEQUENCE [LARGE SCALE GENOMIC DNA]</scope>
    <source>
        <strain evidence="12">HvINT-</strain>
        <tissue evidence="12">Whole body</tissue>
    </source>
</reference>
<dbReference type="Pfam" id="PF00096">
    <property type="entry name" value="zf-C2H2"/>
    <property type="match status" value="5"/>
</dbReference>
<keyword evidence="7" id="KW-0539">Nucleus</keyword>
<evidence type="ECO:0000256" key="3">
    <source>
        <dbReference type="ARBA" id="ARBA00022737"/>
    </source>
</evidence>
<dbReference type="PROSITE" id="PS50157">
    <property type="entry name" value="ZINC_FINGER_C2H2_2"/>
    <property type="match status" value="5"/>
</dbReference>
<dbReference type="GO" id="GO:0055059">
    <property type="term" value="P:asymmetric neuroblast division"/>
    <property type="evidence" value="ECO:0007669"/>
    <property type="project" value="UniProtKB-ARBA"/>
</dbReference>
<feature type="compositionally biased region" description="Low complexity" evidence="10">
    <location>
        <begin position="374"/>
        <end position="387"/>
    </location>
</feature>
<dbReference type="GO" id="GO:0060562">
    <property type="term" value="P:epithelial tube morphogenesis"/>
    <property type="evidence" value="ECO:0007669"/>
    <property type="project" value="UniProtKB-ARBA"/>
</dbReference>
<feature type="domain" description="C2H2-type" evidence="11">
    <location>
        <begin position="483"/>
        <end position="510"/>
    </location>
</feature>
<feature type="region of interest" description="Disordered" evidence="10">
    <location>
        <begin position="338"/>
        <end position="390"/>
    </location>
</feature>
<evidence type="ECO:0000313" key="12">
    <source>
        <dbReference type="EMBL" id="PCG78775.1"/>
    </source>
</evidence>
<keyword evidence="6" id="KW-0238">DNA-binding</keyword>
<dbReference type="SMART" id="SM00355">
    <property type="entry name" value="ZnF_C2H2"/>
    <property type="match status" value="5"/>
</dbReference>
<evidence type="ECO:0000256" key="4">
    <source>
        <dbReference type="ARBA" id="ARBA00022771"/>
    </source>
</evidence>
<feature type="region of interest" description="Disordered" evidence="10">
    <location>
        <begin position="104"/>
        <end position="126"/>
    </location>
</feature>
<keyword evidence="5" id="KW-0862">Zinc</keyword>
<evidence type="ECO:0000256" key="7">
    <source>
        <dbReference type="ARBA" id="ARBA00023242"/>
    </source>
</evidence>
<dbReference type="EMBL" id="NWSH01000172">
    <property type="protein sequence ID" value="PCG78775.1"/>
    <property type="molecule type" value="Genomic_DNA"/>
</dbReference>
<dbReference type="PROSITE" id="PS00028">
    <property type="entry name" value="ZINC_FINGER_C2H2_1"/>
    <property type="match status" value="4"/>
</dbReference>
<dbReference type="FunFam" id="3.30.160.60:FF:000693">
    <property type="entry name" value="Snail family zinc finger 1a"/>
    <property type="match status" value="1"/>
</dbReference>
<dbReference type="Gene3D" id="3.30.160.60">
    <property type="entry name" value="Classic Zinc Finger"/>
    <property type="match status" value="4"/>
</dbReference>
<evidence type="ECO:0000256" key="9">
    <source>
        <dbReference type="PROSITE-ProRule" id="PRU00042"/>
    </source>
</evidence>
<dbReference type="STRING" id="7102.A0A2A4K3E5"/>
<evidence type="ECO:0000256" key="1">
    <source>
        <dbReference type="ARBA" id="ARBA00004123"/>
    </source>
</evidence>
<dbReference type="GO" id="GO:0008270">
    <property type="term" value="F:zinc ion binding"/>
    <property type="evidence" value="ECO:0007669"/>
    <property type="project" value="UniProtKB-KW"/>
</dbReference>
<protein>
    <recommendedName>
        <fullName evidence="11">C2H2-type domain-containing protein</fullName>
    </recommendedName>
</protein>
<name>A0A2A4K3E5_HELVI</name>
<dbReference type="GO" id="GO:0007417">
    <property type="term" value="P:central nervous system development"/>
    <property type="evidence" value="ECO:0007669"/>
    <property type="project" value="UniProtKB-ARBA"/>
</dbReference>
<dbReference type="PANTHER" id="PTHR24388:SF54">
    <property type="entry name" value="PROTEIN ESCARGOT"/>
    <property type="match status" value="1"/>
</dbReference>
<dbReference type="InterPro" id="IPR050527">
    <property type="entry name" value="Snail/Krueppel_Znf"/>
</dbReference>
<feature type="domain" description="C2H2-type" evidence="11">
    <location>
        <begin position="455"/>
        <end position="482"/>
    </location>
</feature>
<keyword evidence="4 9" id="KW-0863">Zinc-finger</keyword>
<evidence type="ECO:0000256" key="5">
    <source>
        <dbReference type="ARBA" id="ARBA00022833"/>
    </source>
</evidence>
<dbReference type="GO" id="GO:0000978">
    <property type="term" value="F:RNA polymerase II cis-regulatory region sequence-specific DNA binding"/>
    <property type="evidence" value="ECO:0007669"/>
    <property type="project" value="TreeGrafter"/>
</dbReference>
<dbReference type="FunFam" id="3.30.160.60:FF:000207">
    <property type="entry name" value="zinc finger protein SNAI2"/>
    <property type="match status" value="1"/>
</dbReference>
<gene>
    <name evidence="12" type="ORF">B5V51_3066</name>
</gene>
<dbReference type="GO" id="GO:0005634">
    <property type="term" value="C:nucleus"/>
    <property type="evidence" value="ECO:0007669"/>
    <property type="project" value="UniProtKB-SubCell"/>
</dbReference>
<evidence type="ECO:0000256" key="6">
    <source>
        <dbReference type="ARBA" id="ARBA00023125"/>
    </source>
</evidence>
<dbReference type="GO" id="GO:0000981">
    <property type="term" value="F:DNA-binding transcription factor activity, RNA polymerase II-specific"/>
    <property type="evidence" value="ECO:0007669"/>
    <property type="project" value="TreeGrafter"/>
</dbReference>
<dbReference type="FunFam" id="3.30.160.60:FF:000942">
    <property type="entry name" value="Snail zinc finger protein"/>
    <property type="match status" value="1"/>
</dbReference>
<evidence type="ECO:0000256" key="8">
    <source>
        <dbReference type="ARBA" id="ARBA00037948"/>
    </source>
</evidence>
<feature type="domain" description="C2H2-type" evidence="11">
    <location>
        <begin position="429"/>
        <end position="452"/>
    </location>
</feature>
<feature type="compositionally biased region" description="Low complexity" evidence="10">
    <location>
        <begin position="111"/>
        <end position="126"/>
    </location>
</feature>
<feature type="domain" description="C2H2-type" evidence="11">
    <location>
        <begin position="394"/>
        <end position="421"/>
    </location>
</feature>
<sequence>MLTSISLPTFFSRKTTKFLLARTLTSEPRHKEDRRRLPVVHKGQLGSRSPYIGRSRPHRAPRAAIAYHCASCARAALYFSRALVPVRWRSWAYRTERQRFRRTGCGGAGAGRPAPRRAAIGRGPAPSADWVRRTCEAYPPPPGRAADGERFISGEPSLTAPLELRTPTSARTRLLRPESDSVTAIFRRYLMLVEDSQTTRALMTKKYAHCPLKKRPVLVREERPATPPTTPPHPAHLATRLYYDYHCDTENDEPQNLSTKPEDLSKTGNYPSKASSPVSTTAVKVEPREWPQHQLEYLAACRARLEPAPAELARPTPQYAYLPTLYAPYPLEELYPAAPSQSPPAHPQLYAHHYSPASPPSSVSPPPCPEDLRSPGSVSSDSGISVSAPRRPRYQCPDCAKSYSTYSGLSKHQQYHCAAAEGSLARKSFSCKYCAKVYTSLGALKMHIRTHTLPCKCHLCGKAFSRPWLLQGHIRTHTGEKPFSCHHCRRAFADRSNLRAHLQTHSDVKKYSCSGCGKTFSRMSLLSKHLEGGCGVPGASPYEYRPEAMSSPHSHQPLPPPAPVHAY</sequence>
<feature type="domain" description="C2H2-type" evidence="11">
    <location>
        <begin position="511"/>
        <end position="541"/>
    </location>
</feature>